<protein>
    <submittedName>
        <fullName evidence="2">Uncharacterized protein LOC136080006</fullName>
    </submittedName>
</protein>
<sequence>MQMMIYYNDFTILGLSCLFKKQIEAEAVALCCWMIYYNDLTILSLSCLFEKQIVAEAVALCCWVEDGWLFLSIGVHAMRAAYNSFPIDYSWNKLRVKRFKVTGDKEVGEGFSFTTTEDSKKE</sequence>
<proteinExistence type="predicted"/>
<organism evidence="1 2">
    <name type="scientific">Hydra vulgaris</name>
    <name type="common">Hydra</name>
    <name type="synonym">Hydra attenuata</name>
    <dbReference type="NCBI Taxonomy" id="6087"/>
    <lineage>
        <taxon>Eukaryota</taxon>
        <taxon>Metazoa</taxon>
        <taxon>Cnidaria</taxon>
        <taxon>Hydrozoa</taxon>
        <taxon>Hydroidolina</taxon>
        <taxon>Anthoathecata</taxon>
        <taxon>Aplanulata</taxon>
        <taxon>Hydridae</taxon>
        <taxon>Hydra</taxon>
    </lineage>
</organism>
<dbReference type="GeneID" id="136080006"/>
<evidence type="ECO:0000313" key="1">
    <source>
        <dbReference type="Proteomes" id="UP001652625"/>
    </source>
</evidence>
<keyword evidence="1" id="KW-1185">Reference proteome</keyword>
<name>A0ABM4BU82_HYDVU</name>
<gene>
    <name evidence="2" type="primary">LOC136080006</name>
</gene>
<dbReference type="RefSeq" id="XP_065652720.1">
    <property type="nucleotide sequence ID" value="XM_065796648.1"/>
</dbReference>
<accession>A0ABM4BU82</accession>
<dbReference type="Proteomes" id="UP001652625">
    <property type="component" value="Chromosome 05"/>
</dbReference>
<evidence type="ECO:0000313" key="2">
    <source>
        <dbReference type="RefSeq" id="XP_065652720.1"/>
    </source>
</evidence>
<reference evidence="2" key="1">
    <citation type="submission" date="2025-08" db="UniProtKB">
        <authorList>
            <consortium name="RefSeq"/>
        </authorList>
    </citation>
    <scope>IDENTIFICATION</scope>
</reference>